<accession>A0A1G7AY53</accession>
<evidence type="ECO:0000313" key="8">
    <source>
        <dbReference type="Proteomes" id="UP000198925"/>
    </source>
</evidence>
<feature type="region of interest" description="Disordered" evidence="5">
    <location>
        <begin position="1"/>
        <end position="21"/>
    </location>
</feature>
<feature type="domain" description="HTH tetR-type" evidence="6">
    <location>
        <begin position="26"/>
        <end position="86"/>
    </location>
</feature>
<dbReference type="InterPro" id="IPR050109">
    <property type="entry name" value="HTH-type_TetR-like_transc_reg"/>
</dbReference>
<evidence type="ECO:0000256" key="1">
    <source>
        <dbReference type="ARBA" id="ARBA00023015"/>
    </source>
</evidence>
<feature type="DNA-binding region" description="H-T-H motif" evidence="4">
    <location>
        <begin position="49"/>
        <end position="68"/>
    </location>
</feature>
<dbReference type="Pfam" id="PF00440">
    <property type="entry name" value="TetR_N"/>
    <property type="match status" value="1"/>
</dbReference>
<keyword evidence="2 4" id="KW-0238">DNA-binding</keyword>
<keyword evidence="3" id="KW-0804">Transcription</keyword>
<dbReference type="PRINTS" id="PR00455">
    <property type="entry name" value="HTHTETR"/>
</dbReference>
<evidence type="ECO:0000256" key="5">
    <source>
        <dbReference type="SAM" id="MobiDB-lite"/>
    </source>
</evidence>
<dbReference type="Gene3D" id="1.10.357.10">
    <property type="entry name" value="Tetracycline Repressor, domain 2"/>
    <property type="match status" value="1"/>
</dbReference>
<dbReference type="RefSeq" id="WP_245704920.1">
    <property type="nucleotide sequence ID" value="NZ_FMZX01000022.1"/>
</dbReference>
<dbReference type="InterPro" id="IPR023772">
    <property type="entry name" value="DNA-bd_HTH_TetR-type_CS"/>
</dbReference>
<proteinExistence type="predicted"/>
<keyword evidence="8" id="KW-1185">Reference proteome</keyword>
<dbReference type="PANTHER" id="PTHR30055:SF234">
    <property type="entry name" value="HTH-TYPE TRANSCRIPTIONAL REGULATOR BETI"/>
    <property type="match status" value="1"/>
</dbReference>
<dbReference type="PANTHER" id="PTHR30055">
    <property type="entry name" value="HTH-TYPE TRANSCRIPTIONAL REGULATOR RUTR"/>
    <property type="match status" value="1"/>
</dbReference>
<name>A0A1G7AY53_9PROT</name>
<dbReference type="SUPFAM" id="SSF46689">
    <property type="entry name" value="Homeodomain-like"/>
    <property type="match status" value="1"/>
</dbReference>
<organism evidence="7 8">
    <name type="scientific">Belnapia rosea</name>
    <dbReference type="NCBI Taxonomy" id="938405"/>
    <lineage>
        <taxon>Bacteria</taxon>
        <taxon>Pseudomonadati</taxon>
        <taxon>Pseudomonadota</taxon>
        <taxon>Alphaproteobacteria</taxon>
        <taxon>Acetobacterales</taxon>
        <taxon>Roseomonadaceae</taxon>
        <taxon>Belnapia</taxon>
    </lineage>
</organism>
<sequence length="225" mass="24490">MSAGRGAPVSARAAGRGQPAAARLTAERRAQITEAAGELFGRRGYHAATMRDIALRVGVSPGLIYNYVEDKEELLLLVLDSLLDAYASGIPAALAGLRDPLARFAAAVDTYCRIVAERPEATLLAYQESRSLRRSLREHIKRREVETNALIADCISDGIAQGLFRPVDAELTAYRVVMMAHGWALKTWRLAGRMTIDDYIADSLEMLLGALLTPLGAQRRAEAAR</sequence>
<dbReference type="SUPFAM" id="SSF48498">
    <property type="entry name" value="Tetracyclin repressor-like, C-terminal domain"/>
    <property type="match status" value="1"/>
</dbReference>
<dbReference type="InterPro" id="IPR009057">
    <property type="entry name" value="Homeodomain-like_sf"/>
</dbReference>
<keyword evidence="1" id="KW-0805">Transcription regulation</keyword>
<reference evidence="7 8" key="1">
    <citation type="submission" date="2016-10" db="EMBL/GenBank/DDBJ databases">
        <authorList>
            <person name="de Groot N.N."/>
        </authorList>
    </citation>
    <scope>NUCLEOTIDE SEQUENCE [LARGE SCALE GENOMIC DNA]</scope>
    <source>
        <strain evidence="7 8">CPCC 100156</strain>
    </source>
</reference>
<dbReference type="PROSITE" id="PS01081">
    <property type="entry name" value="HTH_TETR_1"/>
    <property type="match status" value="1"/>
</dbReference>
<dbReference type="InterPro" id="IPR041490">
    <property type="entry name" value="KstR2_TetR_C"/>
</dbReference>
<evidence type="ECO:0000313" key="7">
    <source>
        <dbReference type="EMBL" id="SDE19642.1"/>
    </source>
</evidence>
<gene>
    <name evidence="7" type="ORF">SAMN04487779_10228</name>
</gene>
<dbReference type="Pfam" id="PF17932">
    <property type="entry name" value="TetR_C_24"/>
    <property type="match status" value="1"/>
</dbReference>
<evidence type="ECO:0000256" key="2">
    <source>
        <dbReference type="ARBA" id="ARBA00023125"/>
    </source>
</evidence>
<dbReference type="PROSITE" id="PS50977">
    <property type="entry name" value="HTH_TETR_2"/>
    <property type="match status" value="1"/>
</dbReference>
<protein>
    <submittedName>
        <fullName evidence="7">Transcriptional regulator, TetR family</fullName>
    </submittedName>
</protein>
<dbReference type="InterPro" id="IPR001647">
    <property type="entry name" value="HTH_TetR"/>
</dbReference>
<feature type="compositionally biased region" description="Low complexity" evidence="5">
    <location>
        <begin position="11"/>
        <end position="21"/>
    </location>
</feature>
<dbReference type="AlphaFoldDB" id="A0A1G7AY53"/>
<dbReference type="GO" id="GO:0000976">
    <property type="term" value="F:transcription cis-regulatory region binding"/>
    <property type="evidence" value="ECO:0007669"/>
    <property type="project" value="TreeGrafter"/>
</dbReference>
<evidence type="ECO:0000256" key="4">
    <source>
        <dbReference type="PROSITE-ProRule" id="PRU00335"/>
    </source>
</evidence>
<dbReference type="Proteomes" id="UP000198925">
    <property type="component" value="Unassembled WGS sequence"/>
</dbReference>
<dbReference type="InterPro" id="IPR036271">
    <property type="entry name" value="Tet_transcr_reg_TetR-rel_C_sf"/>
</dbReference>
<dbReference type="GO" id="GO:0003700">
    <property type="term" value="F:DNA-binding transcription factor activity"/>
    <property type="evidence" value="ECO:0007669"/>
    <property type="project" value="TreeGrafter"/>
</dbReference>
<evidence type="ECO:0000256" key="3">
    <source>
        <dbReference type="ARBA" id="ARBA00023163"/>
    </source>
</evidence>
<dbReference type="EMBL" id="FMZX01000022">
    <property type="protein sequence ID" value="SDE19642.1"/>
    <property type="molecule type" value="Genomic_DNA"/>
</dbReference>
<evidence type="ECO:0000259" key="6">
    <source>
        <dbReference type="PROSITE" id="PS50977"/>
    </source>
</evidence>
<dbReference type="Gene3D" id="1.10.10.60">
    <property type="entry name" value="Homeodomain-like"/>
    <property type="match status" value="1"/>
</dbReference>